<accession>A0A6S7J3D2</accession>
<dbReference type="EMBL" id="CACRXK020012982">
    <property type="protein sequence ID" value="CAB4024361.1"/>
    <property type="molecule type" value="Genomic_DNA"/>
</dbReference>
<name>A0A6S7J3D2_PARCT</name>
<organism evidence="1 2">
    <name type="scientific">Paramuricea clavata</name>
    <name type="common">Red gorgonian</name>
    <name type="synonym">Violescent sea-whip</name>
    <dbReference type="NCBI Taxonomy" id="317549"/>
    <lineage>
        <taxon>Eukaryota</taxon>
        <taxon>Metazoa</taxon>
        <taxon>Cnidaria</taxon>
        <taxon>Anthozoa</taxon>
        <taxon>Octocorallia</taxon>
        <taxon>Malacalcyonacea</taxon>
        <taxon>Plexauridae</taxon>
        <taxon>Paramuricea</taxon>
    </lineage>
</organism>
<proteinExistence type="predicted"/>
<dbReference type="Proteomes" id="UP001152795">
    <property type="component" value="Unassembled WGS sequence"/>
</dbReference>
<dbReference type="PANTHER" id="PTHR33845">
    <property type="entry name" value="C2H2-TYPE DOMAIN-CONTAINING PROTEIN"/>
    <property type="match status" value="1"/>
</dbReference>
<dbReference type="AlphaFoldDB" id="A0A6S7J3D2"/>
<dbReference type="PANTHER" id="PTHR33845:SF1">
    <property type="entry name" value="C2H2-TYPE DOMAIN-CONTAINING PROTEIN"/>
    <property type="match status" value="1"/>
</dbReference>
<reference evidence="1" key="1">
    <citation type="submission" date="2020-04" db="EMBL/GenBank/DDBJ databases">
        <authorList>
            <person name="Alioto T."/>
            <person name="Alioto T."/>
            <person name="Gomez Garrido J."/>
        </authorList>
    </citation>
    <scope>NUCLEOTIDE SEQUENCE</scope>
    <source>
        <strain evidence="1">A484AB</strain>
    </source>
</reference>
<evidence type="ECO:0000313" key="1">
    <source>
        <dbReference type="EMBL" id="CAB4024361.1"/>
    </source>
</evidence>
<dbReference type="PROSITE" id="PS00028">
    <property type="entry name" value="ZINC_FINGER_C2H2_1"/>
    <property type="match status" value="1"/>
</dbReference>
<sequence length="526" mass="60686">MDWAMKFQQLRYREKQSDWFGKRGLSWHISTVISSDTKNEGSLELQSYAHLFDTCQQDWFAVSSIIENTLKVIKTQKPHVTQVYLRSDEAGCYHNNALIAAAKDIGQRVGIAVCRYDYSEPQYGKDVCDRILWPMKTCIRRYCNEGHDILCAESMRTALSERPVKGTSACVCEVDEEKETLQVKKIDGFGKLHNIQFEEKGIRVWKAYGIGRGKEISFEQLVSQSQGSTGLKIVNDFFAPEDTRAYKCKKPLPESSDDDSDSELDIFECSEPGCVKSFQTFSDLESHLDIGDHSVKDGQKQTLYDKLRRDWVERFTTAVNISEDEACPPTNTTNENESSLPNNGIQIGWALSKPRSGSSRFSEKVRSYLTARFDIGELTGHKADPQKVSTDMRNARDEQNNRLFTREEWLTKTQIQGFFSRLAANRRKNKDLLDLEYKEVLREYEECERQALIAEIAEQIKPQHPISYDAFNLCECARENKLCKFNLAMLKQIFHYFAIPFSSKYRKKDFIAELTYFIEECACFRQ</sequence>
<comment type="caution">
    <text evidence="1">The sequence shown here is derived from an EMBL/GenBank/DDBJ whole genome shotgun (WGS) entry which is preliminary data.</text>
</comment>
<evidence type="ECO:0000313" key="2">
    <source>
        <dbReference type="Proteomes" id="UP001152795"/>
    </source>
</evidence>
<dbReference type="InterPro" id="IPR013087">
    <property type="entry name" value="Znf_C2H2_type"/>
</dbReference>
<dbReference type="OrthoDB" id="5984134at2759"/>
<keyword evidence="2" id="KW-1185">Reference proteome</keyword>
<dbReference type="PROSITE" id="PS50157">
    <property type="entry name" value="ZINC_FINGER_C2H2_2"/>
    <property type="match status" value="1"/>
</dbReference>
<protein>
    <submittedName>
        <fullName evidence="1">Uncharacterized protein</fullName>
    </submittedName>
</protein>
<gene>
    <name evidence="1" type="ORF">PACLA_8A075288</name>
</gene>